<evidence type="ECO:0000256" key="1">
    <source>
        <dbReference type="ARBA" id="ARBA00006135"/>
    </source>
</evidence>
<dbReference type="InterPro" id="IPR033645">
    <property type="entry name" value="VirB9/CagX/TrbG_C"/>
</dbReference>
<dbReference type="EMBL" id="JALMLT010000005">
    <property type="protein sequence ID" value="MDT8760600.1"/>
    <property type="molecule type" value="Genomic_DNA"/>
</dbReference>
<name>A0ABU3N7V9_9SPHN</name>
<dbReference type="InterPro" id="IPR010258">
    <property type="entry name" value="Conjugal_tfr_TrbG/VirB9/CagX"/>
</dbReference>
<dbReference type="InterPro" id="IPR038161">
    <property type="entry name" value="VirB9/CagX/TrbG_C_sf"/>
</dbReference>
<dbReference type="NCBIfam" id="TIGR02775">
    <property type="entry name" value="TrbG_Ti"/>
    <property type="match status" value="1"/>
</dbReference>
<sequence>MPAFAHTSPSALAQASTASPSQPPPAATSPVHPPSVARPTALRRHKPSRAELRVRTANARATQEPVTPAFVNAVQVYPYGEGVLYRLFAAPERVTDIALQAGESIVSVAAGDTARWTVGDTTSGTGESKRVHILVKPFAAGLSTNLVITTDRRAYHLQLESTPATAMAALSWTYPQDELIAIRRQQAAAEAARPVAAGLAVEQLNFGYAVTGDRPAWRPLRAFDDGRQTFIEFPASVGVGEAPPLFVIGDLGDAQLVNYRVAGRFYVVDRLFDAAELRLGSKKQAVVRISRTGVDRRRHRRTS</sequence>
<comment type="caution">
    <text evidence="4">The sequence shown here is derived from an EMBL/GenBank/DDBJ whole genome shotgun (WGS) entry which is preliminary data.</text>
</comment>
<keyword evidence="2" id="KW-0732">Signal</keyword>
<evidence type="ECO:0000313" key="4">
    <source>
        <dbReference type="EMBL" id="MDT8760600.1"/>
    </source>
</evidence>
<dbReference type="Pfam" id="PF03524">
    <property type="entry name" value="CagX"/>
    <property type="match status" value="1"/>
</dbReference>
<feature type="region of interest" description="Disordered" evidence="3">
    <location>
        <begin position="1"/>
        <end position="60"/>
    </location>
</feature>
<gene>
    <name evidence="4" type="primary">trbG</name>
    <name evidence="4" type="ORF">MZO42_18005</name>
</gene>
<dbReference type="InterPro" id="IPR014142">
    <property type="entry name" value="TrbG_Ti"/>
</dbReference>
<feature type="compositionally biased region" description="Pro residues" evidence="3">
    <location>
        <begin position="21"/>
        <end position="33"/>
    </location>
</feature>
<dbReference type="CDD" id="cd06911">
    <property type="entry name" value="VirB9_CagX_TrbG"/>
    <property type="match status" value="1"/>
</dbReference>
<accession>A0ABU3N7V9</accession>
<protein>
    <submittedName>
        <fullName evidence="4">P-type conjugative transfer protein TrbG</fullName>
    </submittedName>
</protein>
<proteinExistence type="inferred from homology"/>
<organism evidence="4">
    <name type="scientific">Sphingomonas psychrotolerans</name>
    <dbReference type="NCBI Taxonomy" id="1327635"/>
    <lineage>
        <taxon>Bacteria</taxon>
        <taxon>Pseudomonadati</taxon>
        <taxon>Pseudomonadota</taxon>
        <taxon>Alphaproteobacteria</taxon>
        <taxon>Sphingomonadales</taxon>
        <taxon>Sphingomonadaceae</taxon>
        <taxon>Sphingomonas</taxon>
    </lineage>
</organism>
<evidence type="ECO:0000256" key="3">
    <source>
        <dbReference type="SAM" id="MobiDB-lite"/>
    </source>
</evidence>
<comment type="similarity">
    <text evidence="1">Belongs to the TrbG/VirB9 family.</text>
</comment>
<feature type="compositionally biased region" description="Low complexity" evidence="3">
    <location>
        <begin position="7"/>
        <end position="20"/>
    </location>
</feature>
<evidence type="ECO:0000256" key="2">
    <source>
        <dbReference type="ARBA" id="ARBA00022729"/>
    </source>
</evidence>
<reference evidence="4" key="1">
    <citation type="submission" date="2022-04" db="EMBL/GenBank/DDBJ databases">
        <title>Tomato heritable bacteria conferring resistance against bacterial wilt.</title>
        <authorList>
            <person name="Yin J."/>
        </authorList>
    </citation>
    <scope>NUCLEOTIDE SEQUENCE</scope>
    <source>
        <strain evidence="4">Cra20</strain>
    </source>
</reference>
<dbReference type="Gene3D" id="2.60.40.2500">
    <property type="match status" value="1"/>
</dbReference>